<evidence type="ECO:0000313" key="2">
    <source>
        <dbReference type="Proteomes" id="UP000030624"/>
    </source>
</evidence>
<dbReference type="RefSeq" id="WP_318249123.1">
    <property type="nucleotide sequence ID" value="NZ_CP009552.1"/>
</dbReference>
<dbReference type="Proteomes" id="UP000030624">
    <property type="component" value="Chromosome"/>
</dbReference>
<name>A0A0A7GEH7_GEOAI</name>
<protein>
    <recommendedName>
        <fullName evidence="3">DUF432 domain-containing protein</fullName>
    </recommendedName>
</protein>
<accession>A0A0A7GEH7</accession>
<proteinExistence type="predicted"/>
<evidence type="ECO:0000313" key="1">
    <source>
        <dbReference type="EMBL" id="AIY90248.1"/>
    </source>
</evidence>
<dbReference type="eggNOG" id="arCOG01766">
    <property type="taxonomic scope" value="Archaea"/>
</dbReference>
<dbReference type="InterPro" id="IPR007366">
    <property type="entry name" value="DUF432"/>
</dbReference>
<dbReference type="AlphaFoldDB" id="A0A0A7GEH7"/>
<organism evidence="1 2">
    <name type="scientific">Geoglobus acetivorans</name>
    <dbReference type="NCBI Taxonomy" id="565033"/>
    <lineage>
        <taxon>Archaea</taxon>
        <taxon>Methanobacteriati</taxon>
        <taxon>Methanobacteriota</taxon>
        <taxon>Archaeoglobi</taxon>
        <taxon>Archaeoglobales</taxon>
        <taxon>Archaeoglobaceae</taxon>
        <taxon>Geoglobus</taxon>
    </lineage>
</organism>
<dbReference type="Pfam" id="PF04254">
    <property type="entry name" value="DUF432"/>
    <property type="match status" value="1"/>
</dbReference>
<evidence type="ECO:0008006" key="3">
    <source>
        <dbReference type="Google" id="ProtNLM"/>
    </source>
</evidence>
<sequence length="239" mass="27832">MKVGYGVYPLQEMELKFGRHTLRIEKESEVFRYIRESDDGRVEKVLASREGKIAVNPVEPVNLPKNVTNYLEINFRNTLLIEPGHRKTFFTTFPVEIGVFTTGKGDIELIDVFSNVSLKYSLYGDPRNGVVCRYWESELFTNLPERNPLEEGVMRISIRNNFGEWVEVSRAVFNVYLMKIYYSDEMVFSNAEMEILSKASAETKFLMDTMRDGMRKSVEVFTPRKVPVVTKRFFMEWGV</sequence>
<reference evidence="1 2" key="1">
    <citation type="journal article" date="2015" name="Appl. Environ. Microbiol.">
        <title>The Geoglobus acetivorans genome: Fe(III) reduction, acetate utilization, autotrophic growth, and degradation of aromatic compounds in a hyperthermophilic archaeon.</title>
        <authorList>
            <person name="Mardanov A.V."/>
            <person name="Slododkina G.B."/>
            <person name="Slobodkin A.I."/>
            <person name="Beletsky A.V."/>
            <person name="Gavrilov S.N."/>
            <person name="Kublanov I.V."/>
            <person name="Bonch-Osmolovskaya E.A."/>
            <person name="Skryabin K.G."/>
            <person name="Ravin N.V."/>
        </authorList>
    </citation>
    <scope>NUCLEOTIDE SEQUENCE [LARGE SCALE GENOMIC DNA]</scope>
    <source>
        <strain evidence="1 2">SBH6</strain>
    </source>
</reference>
<dbReference type="GeneID" id="24797788"/>
<dbReference type="KEGG" id="gac:GACE_1209"/>
<dbReference type="EMBL" id="CP009552">
    <property type="protein sequence ID" value="AIY90248.1"/>
    <property type="molecule type" value="Genomic_DNA"/>
</dbReference>
<gene>
    <name evidence="1" type="ORF">GACE_1209</name>
</gene>
<dbReference type="PIRSF" id="PIRSF019202">
    <property type="entry name" value="UCP019202"/>
    <property type="match status" value="1"/>
</dbReference>
<dbReference type="HOGENOM" id="CLU_096705_1_0_2"/>
<dbReference type="STRING" id="565033.GACE_1209"/>